<comment type="caution">
    <text evidence="1">The sequence shown here is derived from an EMBL/GenBank/DDBJ whole genome shotgun (WGS) entry which is preliminary data.</text>
</comment>
<name>X1C2E6_9ZZZZ</name>
<dbReference type="EMBL" id="BART01010922">
    <property type="protein sequence ID" value="GAG78551.1"/>
    <property type="molecule type" value="Genomic_DNA"/>
</dbReference>
<accession>X1C2E6</accession>
<gene>
    <name evidence="1" type="ORF">S01H4_23516</name>
</gene>
<evidence type="ECO:0000313" key="1">
    <source>
        <dbReference type="EMBL" id="GAG78551.1"/>
    </source>
</evidence>
<dbReference type="AlphaFoldDB" id="X1C2E6"/>
<proteinExistence type="predicted"/>
<organism evidence="1">
    <name type="scientific">marine sediment metagenome</name>
    <dbReference type="NCBI Taxonomy" id="412755"/>
    <lineage>
        <taxon>unclassified sequences</taxon>
        <taxon>metagenomes</taxon>
        <taxon>ecological metagenomes</taxon>
    </lineage>
</organism>
<reference evidence="1" key="1">
    <citation type="journal article" date="2014" name="Front. Microbiol.">
        <title>High frequency of phylogenetically diverse reductive dehalogenase-homologous genes in deep subseafloor sedimentary metagenomes.</title>
        <authorList>
            <person name="Kawai M."/>
            <person name="Futagami T."/>
            <person name="Toyoda A."/>
            <person name="Takaki Y."/>
            <person name="Nishi S."/>
            <person name="Hori S."/>
            <person name="Arai W."/>
            <person name="Tsubouchi T."/>
            <person name="Morono Y."/>
            <person name="Uchiyama I."/>
            <person name="Ito T."/>
            <person name="Fujiyama A."/>
            <person name="Inagaki F."/>
            <person name="Takami H."/>
        </authorList>
    </citation>
    <scope>NUCLEOTIDE SEQUENCE</scope>
    <source>
        <strain evidence="1">Expedition CK06-06</strain>
    </source>
</reference>
<sequence length="56" mass="5928">MYINKVVNAFVVCAVILLGVLTITPSTCGASTLHVGEEQTYQSIKEAIDNASDGEL</sequence>
<protein>
    <submittedName>
        <fullName evidence="1">Uncharacterized protein</fullName>
    </submittedName>
</protein>